<accession>A0A6P6BIH5</accession>
<dbReference type="RefSeq" id="XP_022776909.1">
    <property type="nucleotide sequence ID" value="XM_022921174.1"/>
</dbReference>
<organism evidence="1 2">
    <name type="scientific">Durio zibethinus</name>
    <name type="common">Durian</name>
    <dbReference type="NCBI Taxonomy" id="66656"/>
    <lineage>
        <taxon>Eukaryota</taxon>
        <taxon>Viridiplantae</taxon>
        <taxon>Streptophyta</taxon>
        <taxon>Embryophyta</taxon>
        <taxon>Tracheophyta</taxon>
        <taxon>Spermatophyta</taxon>
        <taxon>Magnoliopsida</taxon>
        <taxon>eudicotyledons</taxon>
        <taxon>Gunneridae</taxon>
        <taxon>Pentapetalae</taxon>
        <taxon>rosids</taxon>
        <taxon>malvids</taxon>
        <taxon>Malvales</taxon>
        <taxon>Malvaceae</taxon>
        <taxon>Helicteroideae</taxon>
        <taxon>Durio</taxon>
    </lineage>
</organism>
<keyword evidence="1" id="KW-1185">Reference proteome</keyword>
<sequence>MLTRLRISPTSVTVEAIIDKIIRHGLRIGNLRSNMGRKILPLRAELWGLVVEHVNNEGVLITGAFEESASQSNYGMVPAEESSVKKMLKRVRVEDGDQCEKGRESIKDG</sequence>
<dbReference type="AlphaFoldDB" id="A0A6P6BIH5"/>
<protein>
    <submittedName>
        <fullName evidence="2">Uncharacterized protein LOC111318364</fullName>
    </submittedName>
</protein>
<proteinExistence type="predicted"/>
<dbReference type="KEGG" id="dzi:111318364"/>
<evidence type="ECO:0000313" key="2">
    <source>
        <dbReference type="RefSeq" id="XP_022776909.1"/>
    </source>
</evidence>
<name>A0A6P6BIH5_DURZI</name>
<dbReference type="GeneID" id="111318364"/>
<dbReference type="Proteomes" id="UP000515121">
    <property type="component" value="Unplaced"/>
</dbReference>
<reference evidence="2" key="1">
    <citation type="submission" date="2025-08" db="UniProtKB">
        <authorList>
            <consortium name="RefSeq"/>
        </authorList>
    </citation>
    <scope>IDENTIFICATION</scope>
    <source>
        <tissue evidence="2">Fruit stalk</tissue>
    </source>
</reference>
<gene>
    <name evidence="2" type="primary">LOC111318364</name>
</gene>
<dbReference type="OrthoDB" id="4348522at2759"/>
<evidence type="ECO:0000313" key="1">
    <source>
        <dbReference type="Proteomes" id="UP000515121"/>
    </source>
</evidence>